<dbReference type="AlphaFoldDB" id="A0A7S7SNL1"/>
<evidence type="ECO:0000313" key="2">
    <source>
        <dbReference type="EMBL" id="QOY90235.1"/>
    </source>
</evidence>
<sequence length="98" mass="11101">MHPIREEEDDILARLETRLENVTGIITRLKDRNAELEAQLREALSAREAAETAAAEAQEEAVRMRSETEGLRSRQKQAATRIKTLLSQVEQMDLLTEG</sequence>
<keyword evidence="3" id="KW-1185">Reference proteome</keyword>
<organism evidence="2 3">
    <name type="scientific">Paludibaculum fermentans</name>
    <dbReference type="NCBI Taxonomy" id="1473598"/>
    <lineage>
        <taxon>Bacteria</taxon>
        <taxon>Pseudomonadati</taxon>
        <taxon>Acidobacteriota</taxon>
        <taxon>Terriglobia</taxon>
        <taxon>Bryobacterales</taxon>
        <taxon>Bryobacteraceae</taxon>
        <taxon>Paludibaculum</taxon>
    </lineage>
</organism>
<gene>
    <name evidence="2" type="ORF">IRI77_09855</name>
</gene>
<evidence type="ECO:0008006" key="4">
    <source>
        <dbReference type="Google" id="ProtNLM"/>
    </source>
</evidence>
<dbReference type="KEGG" id="pfer:IRI77_09855"/>
<accession>A0A7S7SNL1</accession>
<feature type="compositionally biased region" description="Basic and acidic residues" evidence="1">
    <location>
        <begin position="60"/>
        <end position="72"/>
    </location>
</feature>
<dbReference type="RefSeq" id="WP_194451900.1">
    <property type="nucleotide sequence ID" value="NZ_CP063849.1"/>
</dbReference>
<dbReference type="Proteomes" id="UP000593892">
    <property type="component" value="Chromosome"/>
</dbReference>
<protein>
    <recommendedName>
        <fullName evidence="4">Cell division protein ZapB</fullName>
    </recommendedName>
</protein>
<evidence type="ECO:0000256" key="1">
    <source>
        <dbReference type="SAM" id="MobiDB-lite"/>
    </source>
</evidence>
<dbReference type="EMBL" id="CP063849">
    <property type="protein sequence ID" value="QOY90235.1"/>
    <property type="molecule type" value="Genomic_DNA"/>
</dbReference>
<reference evidence="2 3" key="1">
    <citation type="submission" date="2020-10" db="EMBL/GenBank/DDBJ databases">
        <title>Complete genome sequence of Paludibaculum fermentans P105T, a facultatively anaerobic acidobacterium capable of dissimilatory Fe(III) reduction.</title>
        <authorList>
            <person name="Dedysh S.N."/>
            <person name="Beletsky A.V."/>
            <person name="Kulichevskaya I.S."/>
            <person name="Mardanov A.V."/>
            <person name="Ravin N.V."/>
        </authorList>
    </citation>
    <scope>NUCLEOTIDE SEQUENCE [LARGE SCALE GENOMIC DNA]</scope>
    <source>
        <strain evidence="2 3">P105</strain>
    </source>
</reference>
<name>A0A7S7SNL1_PALFE</name>
<evidence type="ECO:0000313" key="3">
    <source>
        <dbReference type="Proteomes" id="UP000593892"/>
    </source>
</evidence>
<dbReference type="Gene3D" id="1.20.5.340">
    <property type="match status" value="1"/>
</dbReference>
<feature type="region of interest" description="Disordered" evidence="1">
    <location>
        <begin position="51"/>
        <end position="76"/>
    </location>
</feature>
<proteinExistence type="predicted"/>